<proteinExistence type="inferred from homology"/>
<accession>A0ABS2YR07</accession>
<dbReference type="PANTHER" id="PTHR31366">
    <property type="entry name" value="UPF0739 PROTEIN C1ORF74"/>
    <property type="match status" value="1"/>
</dbReference>
<reference evidence="2" key="1">
    <citation type="journal article" date="2021" name="Cell">
        <title>Tracing the genetic footprints of vertebrate landing in non-teleost ray-finned fishes.</title>
        <authorList>
            <person name="Bi X."/>
            <person name="Wang K."/>
            <person name="Yang L."/>
            <person name="Pan H."/>
            <person name="Jiang H."/>
            <person name="Wei Q."/>
            <person name="Fang M."/>
            <person name="Yu H."/>
            <person name="Zhu C."/>
            <person name="Cai Y."/>
            <person name="He Y."/>
            <person name="Gan X."/>
            <person name="Zeng H."/>
            <person name="Yu D."/>
            <person name="Zhu Y."/>
            <person name="Jiang H."/>
            <person name="Qiu Q."/>
            <person name="Yang H."/>
            <person name="Zhang Y.E."/>
            <person name="Wang W."/>
            <person name="Zhu M."/>
            <person name="He S."/>
            <person name="Zhang G."/>
        </authorList>
    </citation>
    <scope>NUCLEOTIDE SEQUENCE</scope>
    <source>
        <strain evidence="2">Pddl_001</strain>
    </source>
</reference>
<keyword evidence="3" id="KW-1185">Reference proteome</keyword>
<comment type="similarity">
    <text evidence="1">Belongs to the UPF0739 family.</text>
</comment>
<sequence>MCAAVSRERLIAASQQCLRTGKRKGLPPAVSLNLAAQILAVDAGFKPAFLYDCNAAGAEQMRLYLQTLLDTGCLTRPPRVLDIDGNVVVINTQQAIYRLEKLLLKNQVTVIDVSRARGEPAVADAGVRSAVEHLVTVFVDYLKSLSWDDALSVAPVVHLLEELPSKWNLCTLFGLLLGYPAAYWFDTEKSAENCLSMTPLRVTAVSASCSLIAEMPPVRLYSFTIPEALWTETQGLMDTWTQDLEDRFRQQSVFTRLIIAAETVALPAVAL</sequence>
<dbReference type="EMBL" id="JAAWVQ010174572">
    <property type="protein sequence ID" value="MBN3288343.1"/>
    <property type="molecule type" value="Genomic_DNA"/>
</dbReference>
<evidence type="ECO:0000256" key="1">
    <source>
        <dbReference type="ARBA" id="ARBA00007065"/>
    </source>
</evidence>
<organism evidence="2 3">
    <name type="scientific">Polyodon spathula</name>
    <name type="common">North American paddlefish</name>
    <name type="synonym">Squalus spathula</name>
    <dbReference type="NCBI Taxonomy" id="7913"/>
    <lineage>
        <taxon>Eukaryota</taxon>
        <taxon>Metazoa</taxon>
        <taxon>Chordata</taxon>
        <taxon>Craniata</taxon>
        <taxon>Vertebrata</taxon>
        <taxon>Euteleostomi</taxon>
        <taxon>Actinopterygii</taxon>
        <taxon>Chondrostei</taxon>
        <taxon>Acipenseriformes</taxon>
        <taxon>Polyodontidae</taxon>
        <taxon>Polyodon</taxon>
    </lineage>
</organism>
<gene>
    <name evidence="2" type="primary">Ca074</name>
    <name evidence="2" type="ORF">GTO93_0018901</name>
</gene>
<dbReference type="Pfam" id="PF14953">
    <property type="entry name" value="DUF4504"/>
    <property type="match status" value="1"/>
</dbReference>
<evidence type="ECO:0000313" key="2">
    <source>
        <dbReference type="EMBL" id="MBN3288343.1"/>
    </source>
</evidence>
<feature type="non-terminal residue" evidence="2">
    <location>
        <position position="1"/>
    </location>
</feature>
<dbReference type="InterPro" id="IPR027850">
    <property type="entry name" value="DUF4504"/>
</dbReference>
<evidence type="ECO:0000313" key="3">
    <source>
        <dbReference type="Proteomes" id="UP001166093"/>
    </source>
</evidence>
<comment type="caution">
    <text evidence="2">The sequence shown here is derived from an EMBL/GenBank/DDBJ whole genome shotgun (WGS) entry which is preliminary data.</text>
</comment>
<name>A0ABS2YR07_POLSP</name>
<protein>
    <submittedName>
        <fullName evidence="2">CA074 protein</fullName>
    </submittedName>
</protein>
<dbReference type="Proteomes" id="UP001166093">
    <property type="component" value="Unassembled WGS sequence"/>
</dbReference>
<feature type="non-terminal residue" evidence="2">
    <location>
        <position position="271"/>
    </location>
</feature>
<dbReference type="PANTHER" id="PTHR31366:SF2">
    <property type="entry name" value="UPF0739 PROTEIN C1ORF74"/>
    <property type="match status" value="1"/>
</dbReference>